<evidence type="ECO:0000256" key="1">
    <source>
        <dbReference type="SAM" id="Coils"/>
    </source>
</evidence>
<feature type="region of interest" description="Disordered" evidence="2">
    <location>
        <begin position="917"/>
        <end position="943"/>
    </location>
</feature>
<feature type="region of interest" description="Disordered" evidence="2">
    <location>
        <begin position="59"/>
        <end position="115"/>
    </location>
</feature>
<feature type="region of interest" description="Disordered" evidence="2">
    <location>
        <begin position="129"/>
        <end position="149"/>
    </location>
</feature>
<evidence type="ECO:0000256" key="2">
    <source>
        <dbReference type="SAM" id="MobiDB-lite"/>
    </source>
</evidence>
<feature type="coiled-coil region" evidence="1">
    <location>
        <begin position="220"/>
        <end position="251"/>
    </location>
</feature>
<feature type="compositionally biased region" description="Basic and acidic residues" evidence="2">
    <location>
        <begin position="545"/>
        <end position="561"/>
    </location>
</feature>
<protein>
    <recommendedName>
        <fullName evidence="3">CAP-Gly domain-containing protein</fullName>
    </recommendedName>
</protein>
<feature type="region of interest" description="Disordered" evidence="2">
    <location>
        <begin position="374"/>
        <end position="410"/>
    </location>
</feature>
<feature type="region of interest" description="Disordered" evidence="2">
    <location>
        <begin position="545"/>
        <end position="692"/>
    </location>
</feature>
<feature type="compositionally biased region" description="Polar residues" evidence="2">
    <location>
        <begin position="1597"/>
        <end position="1607"/>
    </location>
</feature>
<dbReference type="Gene3D" id="2.30.30.190">
    <property type="entry name" value="CAP Gly-rich-like domain"/>
    <property type="match status" value="1"/>
</dbReference>
<name>A0A803W8V9_FICAL</name>
<organism evidence="4 5">
    <name type="scientific">Ficedula albicollis</name>
    <name type="common">Collared flycatcher</name>
    <name type="synonym">Muscicapa albicollis</name>
    <dbReference type="NCBI Taxonomy" id="59894"/>
    <lineage>
        <taxon>Eukaryota</taxon>
        <taxon>Metazoa</taxon>
        <taxon>Chordata</taxon>
        <taxon>Craniata</taxon>
        <taxon>Vertebrata</taxon>
        <taxon>Euteleostomi</taxon>
        <taxon>Archelosauria</taxon>
        <taxon>Archosauria</taxon>
        <taxon>Dinosauria</taxon>
        <taxon>Saurischia</taxon>
        <taxon>Theropoda</taxon>
        <taxon>Coelurosauria</taxon>
        <taxon>Aves</taxon>
        <taxon>Neognathae</taxon>
        <taxon>Neoaves</taxon>
        <taxon>Telluraves</taxon>
        <taxon>Australaves</taxon>
        <taxon>Passeriformes</taxon>
        <taxon>Muscicapidae</taxon>
        <taxon>Ficedula</taxon>
    </lineage>
</organism>
<feature type="compositionally biased region" description="Polar residues" evidence="2">
    <location>
        <begin position="1666"/>
        <end position="1686"/>
    </location>
</feature>
<feature type="compositionally biased region" description="Basic residues" evidence="2">
    <location>
        <begin position="488"/>
        <end position="499"/>
    </location>
</feature>
<dbReference type="InterPro" id="IPR000938">
    <property type="entry name" value="CAP-Gly_domain"/>
</dbReference>
<feature type="region of interest" description="Disordered" evidence="2">
    <location>
        <begin position="1592"/>
        <end position="1616"/>
    </location>
</feature>
<evidence type="ECO:0000313" key="4">
    <source>
        <dbReference type="Ensembl" id="ENSFALP00000031415.1"/>
    </source>
</evidence>
<dbReference type="SUPFAM" id="SSF74924">
    <property type="entry name" value="Cap-Gly domain"/>
    <property type="match status" value="1"/>
</dbReference>
<evidence type="ECO:0000259" key="3">
    <source>
        <dbReference type="PROSITE" id="PS50245"/>
    </source>
</evidence>
<dbReference type="Proteomes" id="UP000016665">
    <property type="component" value="Chromosome 17"/>
</dbReference>
<evidence type="ECO:0000313" key="5">
    <source>
        <dbReference type="Proteomes" id="UP000016665"/>
    </source>
</evidence>
<feature type="region of interest" description="Disordered" evidence="2">
    <location>
        <begin position="1550"/>
        <end position="1575"/>
    </location>
</feature>
<dbReference type="PANTHER" id="PTHR13958">
    <property type="entry name" value="CENTROSOME-ASSOCIATED PROTEIN 350"/>
    <property type="match status" value="1"/>
</dbReference>
<feature type="compositionally biased region" description="Basic and acidic residues" evidence="2">
    <location>
        <begin position="59"/>
        <end position="87"/>
    </location>
</feature>
<feature type="region of interest" description="Disordered" evidence="2">
    <location>
        <begin position="1629"/>
        <end position="1689"/>
    </location>
</feature>
<feature type="domain" description="CAP-Gly" evidence="3">
    <location>
        <begin position="1822"/>
        <end position="1864"/>
    </location>
</feature>
<gene>
    <name evidence="4" type="primary">LOC101816715</name>
</gene>
<feature type="region of interest" description="Disordered" evidence="2">
    <location>
        <begin position="434"/>
        <end position="509"/>
    </location>
</feature>
<dbReference type="PANTHER" id="PTHR13958:SF3">
    <property type="entry name" value="CAP-GLY DOMAIN-CONTAINING PROTEIN-RELATED"/>
    <property type="match status" value="1"/>
</dbReference>
<reference evidence="4 5" key="1">
    <citation type="journal article" date="2012" name="Nature">
        <title>The genomic landscape of species divergence in Ficedula flycatchers.</title>
        <authorList>
            <person name="Ellegren H."/>
            <person name="Smeds L."/>
            <person name="Burri R."/>
            <person name="Olason P.I."/>
            <person name="Backstrom N."/>
            <person name="Kawakami T."/>
            <person name="Kunstner A."/>
            <person name="Makinen H."/>
            <person name="Nadachowska-Brzyska K."/>
            <person name="Qvarnstrom A."/>
            <person name="Uebbing S."/>
            <person name="Wolf J.B."/>
        </authorList>
    </citation>
    <scope>NUCLEOTIDE SEQUENCE [LARGE SCALE GENOMIC DNA]</scope>
</reference>
<reference evidence="4" key="3">
    <citation type="submission" date="2025-09" db="UniProtKB">
        <authorList>
            <consortium name="Ensembl"/>
        </authorList>
    </citation>
    <scope>IDENTIFICATION</scope>
</reference>
<feature type="compositionally biased region" description="Basic and acidic residues" evidence="2">
    <location>
        <begin position="1498"/>
        <end position="1507"/>
    </location>
</feature>
<feature type="compositionally biased region" description="Polar residues" evidence="2">
    <location>
        <begin position="460"/>
        <end position="477"/>
    </location>
</feature>
<dbReference type="GO" id="GO:0008017">
    <property type="term" value="F:microtubule binding"/>
    <property type="evidence" value="ECO:0007669"/>
    <property type="project" value="InterPro"/>
</dbReference>
<dbReference type="SMART" id="SM01052">
    <property type="entry name" value="CAP_GLY"/>
    <property type="match status" value="1"/>
</dbReference>
<feature type="region of interest" description="Disordered" evidence="2">
    <location>
        <begin position="1490"/>
        <end position="1527"/>
    </location>
</feature>
<reference evidence="4" key="2">
    <citation type="submission" date="2025-08" db="UniProtKB">
        <authorList>
            <consortium name="Ensembl"/>
        </authorList>
    </citation>
    <scope>IDENTIFICATION</scope>
</reference>
<proteinExistence type="predicted"/>
<dbReference type="Pfam" id="PF01302">
    <property type="entry name" value="CAP_GLY"/>
    <property type="match status" value="1"/>
</dbReference>
<feature type="region of interest" description="Disordered" evidence="2">
    <location>
        <begin position="1877"/>
        <end position="1906"/>
    </location>
</feature>
<feature type="region of interest" description="Disordered" evidence="2">
    <location>
        <begin position="720"/>
        <end position="752"/>
    </location>
</feature>
<keyword evidence="5" id="KW-1185">Reference proteome</keyword>
<accession>A0A803W8V9</accession>
<feature type="coiled-coil region" evidence="1">
    <location>
        <begin position="958"/>
        <end position="985"/>
    </location>
</feature>
<feature type="compositionally biased region" description="Polar residues" evidence="2">
    <location>
        <begin position="1630"/>
        <end position="1639"/>
    </location>
</feature>
<dbReference type="PROSITE" id="PS50245">
    <property type="entry name" value="CAP_GLY_2"/>
    <property type="match status" value="1"/>
</dbReference>
<sequence>MESSFACGELDPLTAVALAWQSLQEAKAVLQRIENKFYHQTWSCAKSQAARRKLWHEKSFDGKRSKDETALSEKKSNEIAPAHRERSSAVLSPARSQTCLPESPPRMSPLSPRAASGCCSPARNLAVDGKGSAGTWAPAKSLDSPRRDNFRELGYSRGFPAEKEKSPCSLHHTPLSPARSSSFSVLYGSNTPMPTAVLLPTSHLSAASKARDQKLEELWRKSPQNKLEQLKKRIQEQKRKQQAAAREQEHLIFAKDPLPKKALKRKVCRVASAAPAPALRDQKERSSAWRIQTQHQRQLSSKSCVLERAVAGKGVNPPGVSAWREGQKLARRLLGPPPPLPHLRSRTGEQSTAKTFEPLEGARGFGAMPVMQNSSRVKGDESVGKSPGAQRAVVAPSKAERESNAPTEDTNQALRNLLLQSQPCEEHRHIRLPRDAVKHQPQGIHSPSPGLSLTKDGAKPSTSGSCSRGNSASPQRQKGSEKESLKQPSKRRVNLKKPHPYSPESVREFMYRKKAERKKKLLEEKKSLAQAVELRKERLQEVYRKQKEAVGKKSCPDEMHKPIGKTGSAKGNPQCEFEQEQTSGGVLERSFMAWVDETSSPLSPEDHTSRNQLLETAQPPKKGEASGPLAPLESKCKSNFSPLKSEDLRDCSPPALHSLPLSFAVPQKDAKPSSKDSSFGLSPHRSKQDRVRAIHSLSRELEEKIDVARKRLSAASWVKASADKQSTETTLDLYSGPLSVSEPETSRDRQESTMTAQMLLGSTAPDELHVTSHRECHGPGRTGLGGSTEGAAALDRQKEMPTPLPGGNAERKELPWITPSAGQSHLSSAGDLSITLQGFPVNKGSKVDISLWHEKPITSPASPAHRFLTRSPQGELTARRDQCGCETVLKGQNQEEMANPSTGESLRIWDSLSFQPSATLSTDSSEQDLGEGDFGSTELEDKHRSHMDILRQTSLLLAHRLKLQQEQQKQQLVVLREKAKQEVEESHRFLRDLLQLGAEDSRNSRGSDPSVTRLYHAEQTQRGHWLEGDFAAGSNQEMGSLRHSAMKIERDPSPVGPKILGERKPLGGGGSYCSVLQGDHGQSLHSHHTLNLLSPWANLPHGETWANSGESSDQASCDSQCGAAIPPFGGPSTVRGSSLAVVEQCLRGEELRARYQAVLLQLRRKALRERARAELAWLGHRRRILENLQDGTGASAVAAKQHKILMELKQEQAEIQHLQNIHRAACQERKLLLKQQREILMMQHSTSQLQEKLHSLARKQEIIKSGSRDSCVQLKHKKSNKYEGFPTENKESLVQHQKQVEQFPGLEQFLNAQDNVSLPLEPTNSAGMGPIATVITRKGQKCVFLESVLEEKALPSDYDPKDNEVKEVEVPVPSEIHQVDASQCLKPLDHISLEASDELHLKVFSEGLTSIESSSKSNNFFLKCESSKSHSSPSEFQKVSAVWINISKSSLSDPELELKHGEDTDVSVPEEFVCDSGDVFANLSKEMPITISNGKETSPSDKHNERELPEDDRAETSSLSQEYPRDALDPGCTAHLLSFLPADKANASRMESAHSCQSENPSEEADEPHLGASQSCSRNKLCSQEIPTLGNDAAASPSCTEAASSSDKGLPPTDVDTLSEILCPVDEGLSSGSADLPSSNKKDLSFPSEDLLPPPLGADAMKNGDPASSTDDFPSPPEQMTGSESGQGMDEDISLEMDALPPLPDNTMPEEFPLLSTETSGAFSTQLGCLSEQRTFTALFSCLSENQHGEQEMPLQHLQFLPVSNTDSSGGSQSPEFAMKQCKVDEKLPNSEEDSDDPLSPFEIGDRVLVRQSQPGTLMFKGQTHFGTGHWAGVALDKAEGDNAGTYEGVKYFECAQHCGVFVRPDEISHLLGVNKNSSSYMGDEDSDSFHDDDDEDDDDSLKGGCKYSEDIEQRVGFAEDTNSGGGSEVKENQSGLHSALLSGKGQKFPHSSQCNCNEFLCQKNLMCLGSDKEKTELAQIKQTIFADAIPKKSKTDEVNTSKNICCLVEDQKRIKLADDIASEVSKKLLFDILIAFSETDQHKYKSVFEKDMMNYGKGLSQEDNQKPFLLKENSVAALSEPSATVSDVLLGDFDTLCIHGCHTVTDRIVTKFIDDAVKEYKKIKRKHRSKADKVLPLSPETSPTTLPLLLKILDAGVFGSSEDFDQPNSDQNVLVRQTQKQYLYKSDQWHSAPWKKTVETPLVIPHNSSYVKNLSAYAVEELWTPENINSNFRNIDVPKYLEYNDLPGNDLEAESKRMYNQVIFDLSRELLCAEYQVTAKPNVFPWMKNKVGSHCSRHLCRRAEVSDVKTFVQGEIIKIMNLEKNDLEMKRKFLSMTKYGNCKRDRVDLILIHELHQEESQWTSYGDDELTVKMRMTEAIFDSLILDTIKVLNKIYLKKACCKGDCAPSFFF</sequence>
<dbReference type="GO" id="GO:0034453">
    <property type="term" value="P:microtubule anchoring"/>
    <property type="evidence" value="ECO:0007669"/>
    <property type="project" value="InterPro"/>
</dbReference>
<keyword evidence="1" id="KW-0175">Coiled coil</keyword>
<feature type="compositionally biased region" description="Acidic residues" evidence="2">
    <location>
        <begin position="1883"/>
        <end position="1900"/>
    </location>
</feature>
<dbReference type="GO" id="GO:0005813">
    <property type="term" value="C:centrosome"/>
    <property type="evidence" value="ECO:0007669"/>
    <property type="project" value="InterPro"/>
</dbReference>
<dbReference type="GeneTree" id="ENSGT00940000155130"/>
<dbReference type="InterPro" id="IPR036859">
    <property type="entry name" value="CAP-Gly_dom_sf"/>
</dbReference>
<dbReference type="Ensembl" id="ENSFALT00000033580.1">
    <property type="protein sequence ID" value="ENSFALP00000031415.1"/>
    <property type="gene ID" value="ENSFALG00000017759.2"/>
</dbReference>
<dbReference type="InterPro" id="IPR028750">
    <property type="entry name" value="CEP350/CC187"/>
</dbReference>